<accession>A4RU08</accession>
<dbReference type="HOGENOM" id="CLU_1743597_0_0_1"/>
<dbReference type="Proteomes" id="UP000001568">
    <property type="component" value="Chromosome 3"/>
</dbReference>
<feature type="compositionally biased region" description="Pro residues" evidence="1">
    <location>
        <begin position="102"/>
        <end position="113"/>
    </location>
</feature>
<name>A4RU08_OSTLU</name>
<sequence length="150" mass="15352">MGDPCDLDLEKHDGRRFARVRLPTAWAGGETRAQIFPNGPVVTVTAPEGARGGDEIEFAVEPWTVEDVPPKPPGGRGETEEEEAPPPPPPGEPPTEWGAGRAPPPPPPPPPPSGIGFAPMGAVDVPPPPSGIGFAPMGAVDVPPPPPGSP</sequence>
<evidence type="ECO:0000313" key="3">
    <source>
        <dbReference type="Proteomes" id="UP000001568"/>
    </source>
</evidence>
<dbReference type="RefSeq" id="XP_001416877.1">
    <property type="nucleotide sequence ID" value="XM_001416840.1"/>
</dbReference>
<gene>
    <name evidence="2" type="ORF">OSTLU_30455</name>
</gene>
<dbReference type="GeneID" id="5001098"/>
<dbReference type="AlphaFoldDB" id="A4RU08"/>
<evidence type="ECO:0000313" key="2">
    <source>
        <dbReference type="EMBL" id="ABO95170.1"/>
    </source>
</evidence>
<dbReference type="EMBL" id="CP000583">
    <property type="protein sequence ID" value="ABO95170.1"/>
    <property type="molecule type" value="Genomic_DNA"/>
</dbReference>
<protein>
    <submittedName>
        <fullName evidence="2">Uncharacterized protein</fullName>
    </submittedName>
</protein>
<dbReference type="Gramene" id="ABO95170">
    <property type="protein sequence ID" value="ABO95170"/>
    <property type="gene ID" value="OSTLU_30455"/>
</dbReference>
<dbReference type="KEGG" id="olu:OSTLU_30455"/>
<organism evidence="2 3">
    <name type="scientific">Ostreococcus lucimarinus (strain CCE9901)</name>
    <dbReference type="NCBI Taxonomy" id="436017"/>
    <lineage>
        <taxon>Eukaryota</taxon>
        <taxon>Viridiplantae</taxon>
        <taxon>Chlorophyta</taxon>
        <taxon>Mamiellophyceae</taxon>
        <taxon>Mamiellales</taxon>
        <taxon>Bathycoccaceae</taxon>
        <taxon>Ostreococcus</taxon>
    </lineage>
</organism>
<proteinExistence type="predicted"/>
<feature type="region of interest" description="Disordered" evidence="1">
    <location>
        <begin position="45"/>
        <end position="150"/>
    </location>
</feature>
<evidence type="ECO:0000256" key="1">
    <source>
        <dbReference type="SAM" id="MobiDB-lite"/>
    </source>
</evidence>
<keyword evidence="3" id="KW-1185">Reference proteome</keyword>
<reference evidence="2 3" key="1">
    <citation type="journal article" date="2007" name="Proc. Natl. Acad. Sci. U.S.A.">
        <title>The tiny eukaryote Ostreococcus provides genomic insights into the paradox of plankton speciation.</title>
        <authorList>
            <person name="Palenik B."/>
            <person name="Grimwood J."/>
            <person name="Aerts A."/>
            <person name="Rouze P."/>
            <person name="Salamov A."/>
            <person name="Putnam N."/>
            <person name="Dupont C."/>
            <person name="Jorgensen R."/>
            <person name="Derelle E."/>
            <person name="Rombauts S."/>
            <person name="Zhou K."/>
            <person name="Otillar R."/>
            <person name="Merchant S.S."/>
            <person name="Podell S."/>
            <person name="Gaasterland T."/>
            <person name="Napoli C."/>
            <person name="Gendler K."/>
            <person name="Manuell A."/>
            <person name="Tai V."/>
            <person name="Vallon O."/>
            <person name="Piganeau G."/>
            <person name="Jancek S."/>
            <person name="Heijde M."/>
            <person name="Jabbari K."/>
            <person name="Bowler C."/>
            <person name="Lohr M."/>
            <person name="Robbens S."/>
            <person name="Werner G."/>
            <person name="Dubchak I."/>
            <person name="Pazour G.J."/>
            <person name="Ren Q."/>
            <person name="Paulsen I."/>
            <person name="Delwiche C."/>
            <person name="Schmutz J."/>
            <person name="Rokhsar D."/>
            <person name="Van de Peer Y."/>
            <person name="Moreau H."/>
            <person name="Grigoriev I.V."/>
        </authorList>
    </citation>
    <scope>NUCLEOTIDE SEQUENCE [LARGE SCALE GENOMIC DNA]</scope>
    <source>
        <strain evidence="2 3">CCE9901</strain>
    </source>
</reference>